<dbReference type="PANTHER" id="PTHR33525:SF3">
    <property type="entry name" value="RIBONUCLEASE Y"/>
    <property type="match status" value="1"/>
</dbReference>
<evidence type="ECO:0000259" key="1">
    <source>
        <dbReference type="PROSITE" id="PS51833"/>
    </source>
</evidence>
<accession>A0ABN1J1C6</accession>
<evidence type="ECO:0000313" key="2">
    <source>
        <dbReference type="EMBL" id="GAA0725765.1"/>
    </source>
</evidence>
<keyword evidence="3" id="KW-1185">Reference proteome</keyword>
<evidence type="ECO:0000313" key="3">
    <source>
        <dbReference type="Proteomes" id="UP001500339"/>
    </source>
</evidence>
<proteinExistence type="predicted"/>
<dbReference type="Pfam" id="PF08668">
    <property type="entry name" value="HDOD"/>
    <property type="match status" value="1"/>
</dbReference>
<reference evidence="2 3" key="1">
    <citation type="journal article" date="2019" name="Int. J. Syst. Evol. Microbiol.">
        <title>The Global Catalogue of Microorganisms (GCM) 10K type strain sequencing project: providing services to taxonomists for standard genome sequencing and annotation.</title>
        <authorList>
            <consortium name="The Broad Institute Genomics Platform"/>
            <consortium name="The Broad Institute Genome Sequencing Center for Infectious Disease"/>
            <person name="Wu L."/>
            <person name="Ma J."/>
        </authorList>
    </citation>
    <scope>NUCLEOTIDE SEQUENCE [LARGE SCALE GENOMIC DNA]</scope>
    <source>
        <strain evidence="2 3">JCM 1405</strain>
    </source>
</reference>
<dbReference type="InterPro" id="IPR052340">
    <property type="entry name" value="RNase_Y/CdgJ"/>
</dbReference>
<dbReference type="PROSITE" id="PS51833">
    <property type="entry name" value="HDOD"/>
    <property type="match status" value="1"/>
</dbReference>
<dbReference type="SUPFAM" id="SSF109604">
    <property type="entry name" value="HD-domain/PDEase-like"/>
    <property type="match status" value="1"/>
</dbReference>
<feature type="domain" description="HDOD" evidence="1">
    <location>
        <begin position="16"/>
        <end position="217"/>
    </location>
</feature>
<dbReference type="EMBL" id="BAAACF010000001">
    <property type="protein sequence ID" value="GAA0725765.1"/>
    <property type="molecule type" value="Genomic_DNA"/>
</dbReference>
<gene>
    <name evidence="2" type="ORF">GCM10008905_21630</name>
</gene>
<name>A0ABN1J1C6_9CLOT</name>
<comment type="caution">
    <text evidence="2">The sequence shown here is derived from an EMBL/GenBank/DDBJ whole genome shotgun (WGS) entry which is preliminary data.</text>
</comment>
<dbReference type="InterPro" id="IPR013976">
    <property type="entry name" value="HDOD"/>
</dbReference>
<protein>
    <submittedName>
        <fullName evidence="2">HDOD domain-containing protein</fullName>
    </submittedName>
</protein>
<dbReference type="Proteomes" id="UP001500339">
    <property type="component" value="Unassembled WGS sequence"/>
</dbReference>
<dbReference type="PANTHER" id="PTHR33525">
    <property type="match status" value="1"/>
</dbReference>
<dbReference type="Gene3D" id="1.10.3210.10">
    <property type="entry name" value="Hypothetical protein af1432"/>
    <property type="match status" value="1"/>
</dbReference>
<organism evidence="2 3">
    <name type="scientific">Clostridium malenominatum</name>
    <dbReference type="NCBI Taxonomy" id="1539"/>
    <lineage>
        <taxon>Bacteria</taxon>
        <taxon>Bacillati</taxon>
        <taxon>Bacillota</taxon>
        <taxon>Clostridia</taxon>
        <taxon>Eubacteriales</taxon>
        <taxon>Clostridiaceae</taxon>
        <taxon>Clostridium</taxon>
    </lineage>
</organism>
<sequence length="288" mass="32899">MEKEKIFDLLENSDRLPKLSKDVSEILEMLKNPVGFDIDELIEKIYKVDNLNELMLKNLNSGYFQTNKKFETIKESIVYFGMQAVQNFIIFFITLQLFSHDSSTNKSNRTFTMSHYWNHVLGTSVASCMLSAKIKYGDKYKLFSYGLIHDIGIAVLDTCLPELIDEVTEKLKNGMHQIVAERLVLGGLTHADIGGWVCRKWNIRDDITNIVEHHHTPFLAKLNPVEMKLLYLADAISTEYYEKLLGVNLNHGISTKIMDSLGITQSDMNSAIEALPGEIQKLRNYLTV</sequence>